<sequence length="212" mass="25754">MEKKMEKKMKKKKVFLNKHHIKNKNFQRKKHKYFTDKKFLRKFKKIKQLNETKTEIVKTDPIKNFFFTPTTEGDIKEQEQNEESEIKISNKLENFDSKNGDNKSDEEPDEEEDEQDEKEEDENGERNIKSRYNNIKKKGGKTDIYRKELSLIEKNKQGQLSKEEKEELFLKKKQEKDEKKKIRFQKFKRLNQKTKKGQPVMKNLIKHLIKKI</sequence>
<feature type="compositionally biased region" description="Acidic residues" evidence="1">
    <location>
        <begin position="106"/>
        <end position="123"/>
    </location>
</feature>
<gene>
    <name evidence="3" type="ORF">PY17X_1442800</name>
    <name evidence="2" type="ORF">PYYM_1444400</name>
</gene>
<dbReference type="AlphaFoldDB" id="A0A077YF95"/>
<dbReference type="Proteomes" id="UP000072874">
    <property type="component" value="Chromosome 14"/>
</dbReference>
<accession>A0A077YF95</accession>
<dbReference type="KEGG" id="pyo:PY17X_1442800"/>
<evidence type="ECO:0000313" key="5">
    <source>
        <dbReference type="Proteomes" id="UP000072904"/>
    </source>
</evidence>
<evidence type="ECO:0000313" key="4">
    <source>
        <dbReference type="Proteomes" id="UP000072874"/>
    </source>
</evidence>
<evidence type="ECO:0000256" key="1">
    <source>
        <dbReference type="SAM" id="MobiDB-lite"/>
    </source>
</evidence>
<dbReference type="GeneID" id="3791648"/>
<protein>
    <submittedName>
        <fullName evidence="3">rRNA-processing protein, putative</fullName>
    </submittedName>
</protein>
<feature type="region of interest" description="Disordered" evidence="1">
    <location>
        <begin position="67"/>
        <end position="139"/>
    </location>
</feature>
<dbReference type="OrthoDB" id="372969at2759"/>
<dbReference type="VEuPathDB" id="PlasmoDB:PYYM_1444400"/>
<reference evidence="3" key="2">
    <citation type="submission" date="2014-05" db="EMBL/GenBank/DDBJ databases">
        <authorList>
            <person name="Aslett M.A."/>
            <person name="De Silva N."/>
        </authorList>
    </citation>
    <scope>NUCLEOTIDE SEQUENCE</scope>
    <source>
        <strain evidence="3">17X</strain>
    </source>
</reference>
<name>A0A077YF95_PLAYE</name>
<organism evidence="2 5">
    <name type="scientific">Plasmodium yoelii</name>
    <dbReference type="NCBI Taxonomy" id="5861"/>
    <lineage>
        <taxon>Eukaryota</taxon>
        <taxon>Sar</taxon>
        <taxon>Alveolata</taxon>
        <taxon>Apicomplexa</taxon>
        <taxon>Aconoidasida</taxon>
        <taxon>Haemosporida</taxon>
        <taxon>Plasmodiidae</taxon>
        <taxon>Plasmodium</taxon>
        <taxon>Plasmodium (Vinckeia)</taxon>
    </lineage>
</organism>
<dbReference type="EMBL" id="LK934642">
    <property type="protein sequence ID" value="CDU20773.1"/>
    <property type="molecule type" value="Genomic_DNA"/>
</dbReference>
<feature type="compositionally biased region" description="Basic and acidic residues" evidence="1">
    <location>
        <begin position="73"/>
        <end position="105"/>
    </location>
</feature>
<dbReference type="VEuPathDB" id="PlasmoDB:PY05791"/>
<dbReference type="RefSeq" id="XP_726308.1">
    <property type="nucleotide sequence ID" value="XM_721215.1"/>
</dbReference>
<dbReference type="EMBL" id="LM993668">
    <property type="protein sequence ID" value="VTZ81736.1"/>
    <property type="molecule type" value="Genomic_DNA"/>
</dbReference>
<dbReference type="Proteomes" id="UP000072904">
    <property type="component" value="Chromosome 14"/>
</dbReference>
<reference evidence="4 5" key="1">
    <citation type="journal article" date="2014" name="BMC Biol.">
        <title>A comprehensive evaluation of rodent malaria parasite genomes and gene expression.</title>
        <authorList>
            <person name="Otto T.D."/>
            <person name="Bohme U."/>
            <person name="Jackson A.P."/>
            <person name="Hunt M."/>
            <person name="Franke-Fayard B."/>
            <person name="Hoeijmakers W.A."/>
            <person name="Religa A.A."/>
            <person name="Robertson L."/>
            <person name="Sanders M."/>
            <person name="Ogun S.A."/>
            <person name="Cunningham D."/>
            <person name="Erhart A."/>
            <person name="Billker O."/>
            <person name="Khan S.M."/>
            <person name="Stunnenberg H.G."/>
            <person name="Langhorne J."/>
            <person name="Holder A.A."/>
            <person name="Waters A.P."/>
            <person name="Newbold C.I."/>
            <person name="Pain A."/>
            <person name="Berriman M."/>
            <person name="Janse C.J."/>
        </authorList>
    </citation>
    <scope>NUCLEOTIDE SEQUENCE [LARGE SCALE GENOMIC DNA]</scope>
    <source>
        <strain evidence="3 4">17X</strain>
        <strain evidence="2 5">YM</strain>
    </source>
</reference>
<dbReference type="VEuPathDB" id="PlasmoDB:PY17X_1442800"/>
<reference evidence="3" key="4">
    <citation type="submission" date="2019-05" db="EMBL/GenBank/DDBJ databases">
        <authorList>
            <consortium name="Pathogen Informatics"/>
        </authorList>
    </citation>
    <scope>NUCLEOTIDE SEQUENCE</scope>
    <source>
        <strain evidence="3">17X</strain>
    </source>
</reference>
<reference evidence="2" key="3">
    <citation type="submission" date="2014-05" db="EMBL/GenBank/DDBJ databases">
        <authorList>
            <person name="Aslett A.Martin."/>
            <person name="De Silva Nishadi"/>
        </authorList>
    </citation>
    <scope>NUCLEOTIDE SEQUENCE</scope>
    <source>
        <strain evidence="2">YM</strain>
    </source>
</reference>
<dbReference type="VEuPathDB" id="PlasmoDB:Py17XNL_001401260"/>
<evidence type="ECO:0000313" key="3">
    <source>
        <dbReference type="EMBL" id="VTZ81736.1"/>
    </source>
</evidence>
<proteinExistence type="predicted"/>
<evidence type="ECO:0000313" key="2">
    <source>
        <dbReference type="EMBL" id="CDU20773.1"/>
    </source>
</evidence>
<dbReference type="OMA" id="GQPIMSN"/>